<comment type="caution">
    <text evidence="1">The sequence shown here is derived from an EMBL/GenBank/DDBJ whole genome shotgun (WGS) entry which is preliminary data.</text>
</comment>
<dbReference type="RefSeq" id="XP_043032834.1">
    <property type="nucleotide sequence ID" value="XM_043178156.1"/>
</dbReference>
<reference evidence="1" key="1">
    <citation type="submission" date="2020-11" db="EMBL/GenBank/DDBJ databases">
        <title>Adaptations for nitrogen fixation in a non-lichenized fungal sporocarp promotes dispersal by wood-feeding termites.</title>
        <authorList>
            <consortium name="DOE Joint Genome Institute"/>
            <person name="Koch R.A."/>
            <person name="Yoon G."/>
            <person name="Arayal U."/>
            <person name="Lail K."/>
            <person name="Amirebrahimi M."/>
            <person name="Labutti K."/>
            <person name="Lipzen A."/>
            <person name="Riley R."/>
            <person name="Barry K."/>
            <person name="Henrissat B."/>
            <person name="Grigoriev I.V."/>
            <person name="Herr J.R."/>
            <person name="Aime M.C."/>
        </authorList>
    </citation>
    <scope>NUCLEOTIDE SEQUENCE</scope>
    <source>
        <strain evidence="1">MCA 3950</strain>
    </source>
</reference>
<keyword evidence="2" id="KW-1185">Reference proteome</keyword>
<name>A0A9P7VG22_9AGAR</name>
<dbReference type="GeneID" id="66100443"/>
<evidence type="ECO:0000313" key="1">
    <source>
        <dbReference type="EMBL" id="KAG7439334.1"/>
    </source>
</evidence>
<sequence>MLCVLTDVSFRLAFISVSLHENLTSPYPRTGVSVCRNNSFVRLIVNKGPLVLKLNIPPHGFRTTVFLSSVRFVDRYWPVGVTQILHVPLCRVILSKVLGISETYQNPKIVLVPPSISCASAAEISPDDDEGAPMEYRMELSRHDICMYLAFRVSEHSGEQNYSEGRDFLGY</sequence>
<accession>A0A9P7VG22</accession>
<organism evidence="1 2">
    <name type="scientific">Guyanagaster necrorhizus</name>
    <dbReference type="NCBI Taxonomy" id="856835"/>
    <lineage>
        <taxon>Eukaryota</taxon>
        <taxon>Fungi</taxon>
        <taxon>Dikarya</taxon>
        <taxon>Basidiomycota</taxon>
        <taxon>Agaricomycotina</taxon>
        <taxon>Agaricomycetes</taxon>
        <taxon>Agaricomycetidae</taxon>
        <taxon>Agaricales</taxon>
        <taxon>Marasmiineae</taxon>
        <taxon>Physalacriaceae</taxon>
        <taxon>Guyanagaster</taxon>
    </lineage>
</organism>
<protein>
    <submittedName>
        <fullName evidence="1">Uncharacterized protein</fullName>
    </submittedName>
</protein>
<gene>
    <name evidence="1" type="ORF">BT62DRAFT_1014074</name>
</gene>
<evidence type="ECO:0000313" key="2">
    <source>
        <dbReference type="Proteomes" id="UP000812287"/>
    </source>
</evidence>
<dbReference type="AlphaFoldDB" id="A0A9P7VG22"/>
<proteinExistence type="predicted"/>
<dbReference type="Proteomes" id="UP000812287">
    <property type="component" value="Unassembled WGS sequence"/>
</dbReference>
<dbReference type="EMBL" id="MU250599">
    <property type="protein sequence ID" value="KAG7439334.1"/>
    <property type="molecule type" value="Genomic_DNA"/>
</dbReference>